<proteinExistence type="inferred from homology"/>
<name>A0AAD9HA31_9PEZI</name>
<protein>
    <submittedName>
        <fullName evidence="5">Short chain dehydrogenase</fullName>
    </submittedName>
</protein>
<dbReference type="Gene3D" id="3.40.50.720">
    <property type="entry name" value="NAD(P)-binding Rossmann-like Domain"/>
    <property type="match status" value="1"/>
</dbReference>
<comment type="caution">
    <text evidence="5">The sequence shown here is derived from an EMBL/GenBank/DDBJ whole genome shotgun (WGS) entry which is preliminary data.</text>
</comment>
<dbReference type="GO" id="GO:0016616">
    <property type="term" value="F:oxidoreductase activity, acting on the CH-OH group of donors, NAD or NADP as acceptor"/>
    <property type="evidence" value="ECO:0007669"/>
    <property type="project" value="InterPro"/>
</dbReference>
<keyword evidence="3" id="KW-0560">Oxidoreductase</keyword>
<evidence type="ECO:0000313" key="5">
    <source>
        <dbReference type="EMBL" id="KAK2025043.1"/>
    </source>
</evidence>
<dbReference type="PRINTS" id="PR00081">
    <property type="entry name" value="GDHRDH"/>
</dbReference>
<comment type="similarity">
    <text evidence="1 4">Belongs to the short-chain dehydrogenases/reductases (SDR) family.</text>
</comment>
<keyword evidence="2" id="KW-0521">NADP</keyword>
<sequence>MIIALVTGGNAGIGEAVVRQLAKKPDFHVIIGSRNAESGLKLADSLSQEGGHSVSSIQLDLVSDESILNAVNHIKHKYGKLDVLVNNAGILIDLSTDAFTTTRDLFRKTFETNVFGTAALSEAALPLLRKAEYPRIIFVSSLMGSLEASLDETTLFYNTDYKAYDASKAAVNILAVNYARLLKDVGGASNAVCPGLVKTKLTGYHAYGASVEVGAERIVALATSGPGGPTGTFSNREGAIPW</sequence>
<reference evidence="5" key="1">
    <citation type="submission" date="2021-06" db="EMBL/GenBank/DDBJ databases">
        <title>Comparative genomics, transcriptomics and evolutionary studies reveal genomic signatures of adaptation to plant cell wall in hemibiotrophic fungi.</title>
        <authorList>
            <consortium name="DOE Joint Genome Institute"/>
            <person name="Baroncelli R."/>
            <person name="Diaz J.F."/>
            <person name="Benocci T."/>
            <person name="Peng M."/>
            <person name="Battaglia E."/>
            <person name="Haridas S."/>
            <person name="Andreopoulos W."/>
            <person name="Labutti K."/>
            <person name="Pangilinan J."/>
            <person name="Floch G.L."/>
            <person name="Makela M.R."/>
            <person name="Henrissat B."/>
            <person name="Grigoriev I.V."/>
            <person name="Crouch J.A."/>
            <person name="De Vries R.P."/>
            <person name="Sukno S.A."/>
            <person name="Thon M.R."/>
        </authorList>
    </citation>
    <scope>NUCLEOTIDE SEQUENCE</scope>
    <source>
        <strain evidence="5">MAFF235873</strain>
    </source>
</reference>
<gene>
    <name evidence="5" type="ORF">LX32DRAFT_625198</name>
</gene>
<dbReference type="PRINTS" id="PR00080">
    <property type="entry name" value="SDRFAMILY"/>
</dbReference>
<dbReference type="PANTHER" id="PTHR43963:SF6">
    <property type="entry name" value="CHAIN DEHYDROGENASE FAMILY PROTEIN, PUTATIVE (AFU_ORTHOLOGUE AFUA_3G15350)-RELATED"/>
    <property type="match status" value="1"/>
</dbReference>
<evidence type="ECO:0000256" key="4">
    <source>
        <dbReference type="RuleBase" id="RU000363"/>
    </source>
</evidence>
<evidence type="ECO:0000313" key="6">
    <source>
        <dbReference type="Proteomes" id="UP001232148"/>
    </source>
</evidence>
<dbReference type="PANTHER" id="PTHR43963">
    <property type="entry name" value="CARBONYL REDUCTASE 1-RELATED"/>
    <property type="match status" value="1"/>
</dbReference>
<dbReference type="InterPro" id="IPR002347">
    <property type="entry name" value="SDR_fam"/>
</dbReference>
<evidence type="ECO:0000256" key="3">
    <source>
        <dbReference type="ARBA" id="ARBA00023002"/>
    </source>
</evidence>
<dbReference type="InterPro" id="IPR036291">
    <property type="entry name" value="NAD(P)-bd_dom_sf"/>
</dbReference>
<organism evidence="5 6">
    <name type="scientific">Colletotrichum zoysiae</name>
    <dbReference type="NCBI Taxonomy" id="1216348"/>
    <lineage>
        <taxon>Eukaryota</taxon>
        <taxon>Fungi</taxon>
        <taxon>Dikarya</taxon>
        <taxon>Ascomycota</taxon>
        <taxon>Pezizomycotina</taxon>
        <taxon>Sordariomycetes</taxon>
        <taxon>Hypocreomycetidae</taxon>
        <taxon>Glomerellales</taxon>
        <taxon>Glomerellaceae</taxon>
        <taxon>Colletotrichum</taxon>
        <taxon>Colletotrichum graminicola species complex</taxon>
    </lineage>
</organism>
<dbReference type="AlphaFoldDB" id="A0AAD9HA31"/>
<dbReference type="InterPro" id="IPR045313">
    <property type="entry name" value="CBR1-like"/>
</dbReference>
<dbReference type="SUPFAM" id="SSF51735">
    <property type="entry name" value="NAD(P)-binding Rossmann-fold domains"/>
    <property type="match status" value="1"/>
</dbReference>
<accession>A0AAD9HA31</accession>
<evidence type="ECO:0000256" key="1">
    <source>
        <dbReference type="ARBA" id="ARBA00006484"/>
    </source>
</evidence>
<dbReference type="Pfam" id="PF00106">
    <property type="entry name" value="adh_short"/>
    <property type="match status" value="1"/>
</dbReference>
<keyword evidence="6" id="KW-1185">Reference proteome</keyword>
<dbReference type="EMBL" id="MU842947">
    <property type="protein sequence ID" value="KAK2025043.1"/>
    <property type="molecule type" value="Genomic_DNA"/>
</dbReference>
<dbReference type="Proteomes" id="UP001232148">
    <property type="component" value="Unassembled WGS sequence"/>
</dbReference>
<evidence type="ECO:0000256" key="2">
    <source>
        <dbReference type="ARBA" id="ARBA00022857"/>
    </source>
</evidence>
<dbReference type="CDD" id="cd05324">
    <property type="entry name" value="carb_red_PTCR-like_SDR_c"/>
    <property type="match status" value="1"/>
</dbReference>